<dbReference type="STRING" id="888050.HMPREF9004_0481"/>
<name>N6X520_9ACTO</name>
<comment type="caution">
    <text evidence="9">The sequence shown here is derived from an EMBL/GenBank/DDBJ whole genome shotgun (WGS) entry which is preliminary data.</text>
</comment>
<keyword evidence="10" id="KW-1185">Reference proteome</keyword>
<dbReference type="CDD" id="cd02570">
    <property type="entry name" value="PseudoU_synth_EcTruA"/>
    <property type="match status" value="1"/>
</dbReference>
<reference evidence="9 10" key="1">
    <citation type="submission" date="2013-03" db="EMBL/GenBank/DDBJ databases">
        <title>Reference genome for the Human Microbiome Project.</title>
        <authorList>
            <person name="Aqrawi P."/>
            <person name="Ayvaz T."/>
            <person name="Bess C."/>
            <person name="Blankenburg K."/>
            <person name="Coyle M."/>
            <person name="Deng J."/>
            <person name="Forbes L."/>
            <person name="Fowler G."/>
            <person name="Francisco L."/>
            <person name="Fu Q."/>
            <person name="Gibbs R."/>
            <person name="Gross S."/>
            <person name="Gubbala S."/>
            <person name="Hale W."/>
            <person name="Hemphill L."/>
            <person name="Highlander S."/>
            <person name="Hirani K."/>
            <person name="Jackson L."/>
            <person name="Jakkamsetti A."/>
            <person name="Javaid M."/>
            <person name="Jayaseelan J.C."/>
            <person name="Jiang H."/>
            <person name="Joshi V."/>
            <person name="Korchina V."/>
            <person name="Kovar C."/>
            <person name="Lara F."/>
            <person name="Lee S."/>
            <person name="Liu Y."/>
            <person name="Mata R."/>
            <person name="Mathew T."/>
            <person name="Munidasa M."/>
            <person name="Muzny D."/>
            <person name="Nazareth L."/>
            <person name="Ngo R."/>
            <person name="Nguyen L."/>
            <person name="Nguyen N."/>
            <person name="Okwuonu G."/>
            <person name="Ongeri F."/>
            <person name="Palculict T."/>
            <person name="Patil S."/>
            <person name="Petrosino J."/>
            <person name="Pham C."/>
            <person name="Pham P."/>
            <person name="Pu L.-L."/>
            <person name="Qin X."/>
            <person name="Qu J."/>
            <person name="Reid J."/>
            <person name="Ross M."/>
            <person name="Ruth R."/>
            <person name="Saada N."/>
            <person name="San Lucas F."/>
            <person name="Santibanez J."/>
            <person name="Shang Y."/>
            <person name="Simmons D."/>
            <person name="Song X.-Z."/>
            <person name="Tang L.-Y."/>
            <person name="Thornton R."/>
            <person name="Warren J."/>
            <person name="Weissenberger G."/>
            <person name="Wilczek-Boney K."/>
            <person name="Worley K."/>
            <person name="Youmans B."/>
            <person name="Zhang J."/>
            <person name="Zhang L."/>
            <person name="Zhao Z."/>
            <person name="Zhou C."/>
            <person name="Zhu D."/>
            <person name="Zhu Y."/>
        </authorList>
    </citation>
    <scope>NUCLEOTIDE SEQUENCE [LARGE SCALE GENOMIC DNA]</scope>
    <source>
        <strain evidence="9 10">F0333</strain>
    </source>
</reference>
<dbReference type="GO" id="GO:0160147">
    <property type="term" value="F:tRNA pseudouridine(38-40) synthase activity"/>
    <property type="evidence" value="ECO:0007669"/>
    <property type="project" value="UniProtKB-EC"/>
</dbReference>
<dbReference type="PANTHER" id="PTHR11142:SF0">
    <property type="entry name" value="TRNA PSEUDOURIDINE SYNTHASE-LIKE 1"/>
    <property type="match status" value="1"/>
</dbReference>
<dbReference type="Proteomes" id="UP000013015">
    <property type="component" value="Unassembled WGS sequence"/>
</dbReference>
<dbReference type="InterPro" id="IPR020103">
    <property type="entry name" value="PsdUridine_synth_cat_dom_sf"/>
</dbReference>
<evidence type="ECO:0000256" key="2">
    <source>
        <dbReference type="ARBA" id="ARBA00022694"/>
    </source>
</evidence>
<organism evidence="9 10">
    <name type="scientific">Schaalia cardiffensis F0333</name>
    <dbReference type="NCBI Taxonomy" id="888050"/>
    <lineage>
        <taxon>Bacteria</taxon>
        <taxon>Bacillati</taxon>
        <taxon>Actinomycetota</taxon>
        <taxon>Actinomycetes</taxon>
        <taxon>Actinomycetales</taxon>
        <taxon>Actinomycetaceae</taxon>
        <taxon>Schaalia</taxon>
    </lineage>
</organism>
<comment type="similarity">
    <text evidence="1 4 7">Belongs to the tRNA pseudouridine synthase TruA family.</text>
</comment>
<comment type="catalytic activity">
    <reaction evidence="4 7">
        <text>uridine(38/39/40) in tRNA = pseudouridine(38/39/40) in tRNA</text>
        <dbReference type="Rhea" id="RHEA:22376"/>
        <dbReference type="Rhea" id="RHEA-COMP:10085"/>
        <dbReference type="Rhea" id="RHEA-COMP:10087"/>
        <dbReference type="ChEBI" id="CHEBI:65314"/>
        <dbReference type="ChEBI" id="CHEBI:65315"/>
        <dbReference type="EC" id="5.4.99.12"/>
    </reaction>
</comment>
<feature type="binding site" evidence="4 6">
    <location>
        <position position="155"/>
    </location>
    <ligand>
        <name>substrate</name>
    </ligand>
</feature>
<dbReference type="InterPro" id="IPR020095">
    <property type="entry name" value="PsdUridine_synth_TruA_C"/>
</dbReference>
<dbReference type="eggNOG" id="COG0101">
    <property type="taxonomic scope" value="Bacteria"/>
</dbReference>
<dbReference type="PIRSF" id="PIRSF001430">
    <property type="entry name" value="tRNA_psdUrid_synth"/>
    <property type="match status" value="1"/>
</dbReference>
<keyword evidence="3 4" id="KW-0413">Isomerase</keyword>
<evidence type="ECO:0000256" key="3">
    <source>
        <dbReference type="ARBA" id="ARBA00023235"/>
    </source>
</evidence>
<dbReference type="OrthoDB" id="9811823at2"/>
<evidence type="ECO:0000313" key="10">
    <source>
        <dbReference type="Proteomes" id="UP000013015"/>
    </source>
</evidence>
<dbReference type="InterPro" id="IPR001406">
    <property type="entry name" value="PsdUridine_synth_TruA"/>
</dbReference>
<dbReference type="PATRIC" id="fig|888050.3.peg.468"/>
<dbReference type="Pfam" id="PF01416">
    <property type="entry name" value="PseudoU_synth_1"/>
    <property type="match status" value="1"/>
</dbReference>
<comment type="function">
    <text evidence="4">Formation of pseudouridine at positions 38, 39 and 40 in the anticodon stem and loop of transfer RNAs.</text>
</comment>
<comment type="caution">
    <text evidence="4">Lacks conserved residue(s) required for the propagation of feature annotation.</text>
</comment>
<dbReference type="HOGENOM" id="CLU_014673_0_2_11"/>
<evidence type="ECO:0000256" key="1">
    <source>
        <dbReference type="ARBA" id="ARBA00009375"/>
    </source>
</evidence>
<dbReference type="RefSeq" id="WP_005962212.1">
    <property type="nucleotide sequence ID" value="NZ_CP040505.1"/>
</dbReference>
<evidence type="ECO:0000259" key="8">
    <source>
        <dbReference type="Pfam" id="PF01416"/>
    </source>
</evidence>
<dbReference type="GO" id="GO:0031119">
    <property type="term" value="P:tRNA pseudouridine synthesis"/>
    <property type="evidence" value="ECO:0007669"/>
    <property type="project" value="UniProtKB-UniRule"/>
</dbReference>
<evidence type="ECO:0000256" key="4">
    <source>
        <dbReference type="HAMAP-Rule" id="MF_00171"/>
    </source>
</evidence>
<dbReference type="NCBIfam" id="TIGR00071">
    <property type="entry name" value="hisT_truA"/>
    <property type="match status" value="1"/>
</dbReference>
<dbReference type="HAMAP" id="MF_00171">
    <property type="entry name" value="TruA"/>
    <property type="match status" value="1"/>
</dbReference>
<keyword evidence="2 4" id="KW-0819">tRNA processing</keyword>
<dbReference type="InterPro" id="IPR020097">
    <property type="entry name" value="PsdUridine_synth_TruA_a/b_dom"/>
</dbReference>
<dbReference type="Gene3D" id="3.30.70.660">
    <property type="entry name" value="Pseudouridine synthase I, catalytic domain, C-terminal subdomain"/>
    <property type="match status" value="1"/>
</dbReference>
<dbReference type="PANTHER" id="PTHR11142">
    <property type="entry name" value="PSEUDOURIDYLATE SYNTHASE"/>
    <property type="match status" value="1"/>
</dbReference>
<evidence type="ECO:0000256" key="5">
    <source>
        <dbReference type="PIRSR" id="PIRSR001430-1"/>
    </source>
</evidence>
<dbReference type="AlphaFoldDB" id="N6X520"/>
<accession>N6X520</accession>
<gene>
    <name evidence="4 9" type="primary">truA</name>
    <name evidence="9" type="ORF">HMPREF9004_0481</name>
</gene>
<evidence type="ECO:0000313" key="9">
    <source>
        <dbReference type="EMBL" id="ENO18811.1"/>
    </source>
</evidence>
<dbReference type="InterPro" id="IPR020094">
    <property type="entry name" value="TruA/RsuA/RluB/E/F_N"/>
</dbReference>
<sequence>MGTVNLPEKAETIRVRVDLAYDGTDFHGWAAQPGLRTVQGEIETALALVARMPLVLTVAGRTDAGVHARRQVAHVDIPLDAWQAFAPRGADREDDAAIGTALTRRLNALIAQAHGEWGRRHGLLIPRGSSDIVISRISRVSADFDARFSALGRSYCYRICEGAPDPLRRRDVLSVSGPLNLEAMNRGAAALLGEHDFLSYCRPREGATTIRTLRRLEFTRLGGIIECRVEADAFCHSMVRSLVGAHLPIGQGKKPESWSAQLLEKCSREGAAPIAPAHGLTLEDVHYPEEEQWASRAKTARRRRDCCQED</sequence>
<feature type="active site" description="Nucleophile" evidence="4 5">
    <location>
        <position position="63"/>
    </location>
</feature>
<dbReference type="GO" id="GO:0003723">
    <property type="term" value="F:RNA binding"/>
    <property type="evidence" value="ECO:0007669"/>
    <property type="project" value="InterPro"/>
</dbReference>
<protein>
    <recommendedName>
        <fullName evidence="4">tRNA pseudouridine synthase A</fullName>
        <ecNumber evidence="4">5.4.99.12</ecNumber>
    </recommendedName>
    <alternativeName>
        <fullName evidence="4">tRNA pseudouridine(38-40) synthase</fullName>
    </alternativeName>
    <alternativeName>
        <fullName evidence="4">tRNA pseudouridylate synthase I</fullName>
    </alternativeName>
    <alternativeName>
        <fullName evidence="4">tRNA-uridine isomerase I</fullName>
    </alternativeName>
</protein>
<comment type="subunit">
    <text evidence="4">Homodimer.</text>
</comment>
<feature type="domain" description="Pseudouridine synthase I TruA alpha/beta" evidence="8">
    <location>
        <begin position="188"/>
        <end position="288"/>
    </location>
</feature>
<proteinExistence type="inferred from homology"/>
<dbReference type="Gene3D" id="3.30.70.580">
    <property type="entry name" value="Pseudouridine synthase I, catalytic domain, N-terminal subdomain"/>
    <property type="match status" value="1"/>
</dbReference>
<evidence type="ECO:0000256" key="6">
    <source>
        <dbReference type="PIRSR" id="PIRSR001430-2"/>
    </source>
</evidence>
<dbReference type="EC" id="5.4.99.12" evidence="4"/>
<dbReference type="EMBL" id="AQHZ01000007">
    <property type="protein sequence ID" value="ENO18811.1"/>
    <property type="molecule type" value="Genomic_DNA"/>
</dbReference>
<dbReference type="SUPFAM" id="SSF55120">
    <property type="entry name" value="Pseudouridine synthase"/>
    <property type="match status" value="1"/>
</dbReference>
<evidence type="ECO:0000256" key="7">
    <source>
        <dbReference type="RuleBase" id="RU003792"/>
    </source>
</evidence>